<name>A0A3L8Q508_CHLGU</name>
<evidence type="ECO:0000256" key="1">
    <source>
        <dbReference type="SAM" id="MobiDB-lite"/>
    </source>
</evidence>
<gene>
    <name evidence="2" type="ORF">DV515_00019529</name>
</gene>
<dbReference type="EMBL" id="QUSF01009457">
    <property type="protein sequence ID" value="RLV62233.1"/>
    <property type="molecule type" value="Genomic_DNA"/>
</dbReference>
<organism evidence="2 3">
    <name type="scientific">Chloebia gouldiae</name>
    <name type="common">Gouldian finch</name>
    <name type="synonym">Erythrura gouldiae</name>
    <dbReference type="NCBI Taxonomy" id="44316"/>
    <lineage>
        <taxon>Eukaryota</taxon>
        <taxon>Metazoa</taxon>
        <taxon>Chordata</taxon>
        <taxon>Craniata</taxon>
        <taxon>Vertebrata</taxon>
        <taxon>Euteleostomi</taxon>
        <taxon>Archelosauria</taxon>
        <taxon>Archosauria</taxon>
        <taxon>Dinosauria</taxon>
        <taxon>Saurischia</taxon>
        <taxon>Theropoda</taxon>
        <taxon>Coelurosauria</taxon>
        <taxon>Aves</taxon>
        <taxon>Neognathae</taxon>
        <taxon>Neoaves</taxon>
        <taxon>Telluraves</taxon>
        <taxon>Australaves</taxon>
        <taxon>Passeriformes</taxon>
        <taxon>Passeroidea</taxon>
        <taxon>Passeridae</taxon>
        <taxon>Chloebia</taxon>
    </lineage>
</organism>
<proteinExistence type="predicted"/>
<accession>A0A3L8Q508</accession>
<keyword evidence="3" id="KW-1185">Reference proteome</keyword>
<feature type="compositionally biased region" description="Acidic residues" evidence="1">
    <location>
        <begin position="56"/>
        <end position="66"/>
    </location>
</feature>
<comment type="caution">
    <text evidence="2">The sequence shown here is derived from an EMBL/GenBank/DDBJ whole genome shotgun (WGS) entry which is preliminary data.</text>
</comment>
<reference evidence="2 3" key="1">
    <citation type="journal article" date="2018" name="Proc. R. Soc. B">
        <title>A non-coding region near Follistatin controls head colour polymorphism in the Gouldian finch.</title>
        <authorList>
            <person name="Toomey M.B."/>
            <person name="Marques C.I."/>
            <person name="Andrade P."/>
            <person name="Araujo P.M."/>
            <person name="Sabatino S."/>
            <person name="Gazda M.A."/>
            <person name="Afonso S."/>
            <person name="Lopes R.J."/>
            <person name="Corbo J.C."/>
            <person name="Carneiro M."/>
        </authorList>
    </citation>
    <scope>NUCLEOTIDE SEQUENCE [LARGE SCALE GENOMIC DNA]</scope>
    <source>
        <strain evidence="2">Red01</strain>
        <tissue evidence="2">Muscle</tissue>
    </source>
</reference>
<sequence>MPLRFSLGMNQASVLKPPEQLQGLKGTEGALQHLLPPFSAIPEKVSQSRKRRVSCEDEEGSEQPQV</sequence>
<feature type="region of interest" description="Disordered" evidence="1">
    <location>
        <begin position="37"/>
        <end position="66"/>
    </location>
</feature>
<evidence type="ECO:0000313" key="2">
    <source>
        <dbReference type="EMBL" id="RLV62233.1"/>
    </source>
</evidence>
<protein>
    <submittedName>
        <fullName evidence="2">Uncharacterized protein</fullName>
    </submittedName>
</protein>
<dbReference type="Proteomes" id="UP000276834">
    <property type="component" value="Unassembled WGS sequence"/>
</dbReference>
<evidence type="ECO:0000313" key="3">
    <source>
        <dbReference type="Proteomes" id="UP000276834"/>
    </source>
</evidence>
<dbReference type="AlphaFoldDB" id="A0A3L8Q508"/>